<evidence type="ECO:0000256" key="1">
    <source>
        <dbReference type="SAM" id="SignalP"/>
    </source>
</evidence>
<evidence type="ECO:0000259" key="2">
    <source>
        <dbReference type="Pfam" id="PF13731"/>
    </source>
</evidence>
<feature type="signal peptide" evidence="1">
    <location>
        <begin position="1"/>
        <end position="27"/>
    </location>
</feature>
<organism evidence="3 4">
    <name type="scientific">Furfurilactobacillus curtus</name>
    <dbReference type="NCBI Taxonomy" id="1746200"/>
    <lineage>
        <taxon>Bacteria</taxon>
        <taxon>Bacillati</taxon>
        <taxon>Bacillota</taxon>
        <taxon>Bacilli</taxon>
        <taxon>Lactobacillales</taxon>
        <taxon>Lactobacillaceae</taxon>
        <taxon>Furfurilactobacillus</taxon>
    </lineage>
</organism>
<feature type="domain" description="WxL" evidence="2">
    <location>
        <begin position="68"/>
        <end position="243"/>
    </location>
</feature>
<accession>A0ABQ5JNY1</accession>
<dbReference type="InterPro" id="IPR027994">
    <property type="entry name" value="WxL_dom"/>
</dbReference>
<evidence type="ECO:0000313" key="4">
    <source>
        <dbReference type="Proteomes" id="UP001628078"/>
    </source>
</evidence>
<gene>
    <name evidence="3" type="ORF">JCM31185_09880</name>
</gene>
<feature type="chain" id="PRO_5045669958" evidence="1">
    <location>
        <begin position="28"/>
        <end position="249"/>
    </location>
</feature>
<evidence type="ECO:0000313" key="3">
    <source>
        <dbReference type="EMBL" id="GKT05700.1"/>
    </source>
</evidence>
<dbReference type="RefSeq" id="WP_407883158.1">
    <property type="nucleotide sequence ID" value="NZ_BQXO01000002.1"/>
</dbReference>
<keyword evidence="1" id="KW-0732">Signal</keyword>
<reference evidence="3 4" key="1">
    <citation type="submission" date="2022-03" db="EMBL/GenBank/DDBJ databases">
        <title>Draft genome sequence of Furfurilactobacillus curtus JCM 31185.</title>
        <authorList>
            <person name="Suzuki S."/>
            <person name="Endo A."/>
            <person name="Kajikawa A."/>
        </authorList>
    </citation>
    <scope>NUCLEOTIDE SEQUENCE [LARGE SCALE GENOMIC DNA]</scope>
    <source>
        <strain evidence="3 4">JCM 31185</strain>
    </source>
</reference>
<dbReference type="Proteomes" id="UP001628078">
    <property type="component" value="Unassembled WGS sequence"/>
</dbReference>
<dbReference type="EMBL" id="BQXO01000002">
    <property type="protein sequence ID" value="GKT05700.1"/>
    <property type="molecule type" value="Genomic_DNA"/>
</dbReference>
<keyword evidence="4" id="KW-1185">Reference proteome</keyword>
<protein>
    <submittedName>
        <fullName evidence="3">Cell surface protein</fullName>
    </submittedName>
</protein>
<dbReference type="Pfam" id="PF13731">
    <property type="entry name" value="WxL"/>
    <property type="match status" value="1"/>
</dbReference>
<name>A0ABQ5JNY1_9LACO</name>
<sequence>MSKSKLWFSSAMMVLTLGLLPVTAVNAQTHGPGTSDNNISSTKVGEGFISTGSDANSQAQARSTAEFNVQGGDLTLDSVPDFQFGSVKTSAIITGDQTLHLSDNNVSKNAANLDGNNTGHLSITDYTGSNNGWHVVGALGQFKNTTTSGAVIDQATLALSPSTATSDNSQTAQANKTTLTASATDTNWGTDAQAIWTAAANQGQGQNTTTYVDTNNTLTIGKQTNIAAGTYQATLYWALQNVPTAPAAN</sequence>
<comment type="caution">
    <text evidence="3">The sequence shown here is derived from an EMBL/GenBank/DDBJ whole genome shotgun (WGS) entry which is preliminary data.</text>
</comment>
<proteinExistence type="predicted"/>